<dbReference type="SUPFAM" id="SSF52540">
    <property type="entry name" value="P-loop containing nucleoside triphosphate hydrolases"/>
    <property type="match status" value="1"/>
</dbReference>
<keyword evidence="2" id="KW-0472">Membrane</keyword>
<dbReference type="InterPro" id="IPR017731">
    <property type="entry name" value="TssM1-like"/>
</dbReference>
<dbReference type="NCBIfam" id="TIGR03348">
    <property type="entry name" value="VI_IcmF"/>
    <property type="match status" value="1"/>
</dbReference>
<reference evidence="6 7" key="1">
    <citation type="submission" date="2021-11" db="EMBL/GenBank/DDBJ databases">
        <authorList>
            <person name="Liang Q."/>
            <person name="Mou H."/>
            <person name="Liu Z."/>
        </authorList>
    </citation>
    <scope>NUCLEOTIDE SEQUENCE [LARGE SCALE GENOMIC DNA]</scope>
    <source>
        <strain evidence="6 7">CHU3</strain>
    </source>
</reference>
<dbReference type="Pfam" id="PF06744">
    <property type="entry name" value="IcmF_C"/>
    <property type="match status" value="1"/>
</dbReference>
<evidence type="ECO:0000259" key="5">
    <source>
        <dbReference type="Pfam" id="PF14331"/>
    </source>
</evidence>
<feature type="domain" description="Type VI secretion system IcmF C-terminal" evidence="3">
    <location>
        <begin position="1051"/>
        <end position="1152"/>
    </location>
</feature>
<evidence type="ECO:0000259" key="3">
    <source>
        <dbReference type="Pfam" id="PF06744"/>
    </source>
</evidence>
<dbReference type="Proteomes" id="UP001209701">
    <property type="component" value="Unassembled WGS sequence"/>
</dbReference>
<sequence>MKRFFQWLLSPAVLGTLALLALSAMIWWLGPMISVGQAAPLGGVWVRVIVLLLIWSIWLGRLAWVSWQRRKTNTALLAGLGAGPSASDKEAQVLAQRFADAGQRLKATAGRSWWGGEQYLYELPWYMFVGAPGSGKTTALMNAGLQFLLADNAKGANLGSVKGVGGTRNCEWWFTQDAVLIDTAGRYATQESDRDVDASAWDNFLSLLKKTRPRQPINGVLLTVNIQDLLQQGPTERQEHAAKLRARLQELQTKLGVRAPVYVLVTKADLIGGFNESFESLGKEERDQVWGFTFDSASAATDDPLRDFGSLYQQLQKRLVEQLVDRLEGERDVLRRNAMFAFPQEFAALQAVLADFLRLVVSGGGKLEAAPLLRGVYFTSGTQEGSPIDRVMGALGRSFGIDARAASPGARGKSFFLHRLLRDVVFAERGLGAVSASAVRRRLLLRGAAFGFIGLASVAMLGGWLVSRSRNLDYASQVIERLPALKASLDALPPANTADVTPLPDVLTQLRSVAHGESFELADPPLLNGLGLYQGDKLDAAAQLAYARLLETALMPRVARRLEERLRSASKDNLESAYEALKTYLMLHLPEQFDAATLRAWITVDWDQNYARMAPEQRQALDAHLDALLALGPLRPAVAKDEALVANVRDMLVAFPLEYRVYSRIKRQYRPGEIPEFSAAAAGGPNAAQVFMRNSGEPLTKGVSGLYTKQGYEKLIKPAVQKTTLKLAQEEPWVLGIKNDAARLKDLAVGTQLTDKVRRLYFEDYIKTWDKFLADVRLVKLAGLERSIAAARILSAVDSPLAAYMRGVTAETRLVPPAGAGNALDKLAAQAKSEAANLAGAAPADSSGAGGPLERMVDDHFANIHRQVTGQPAPIDDTLKMFNELYTQLSAVDAAQKSKSPPPPGGAAEKVKAAAGQQPEPIRAMLEQLADAGANQSRGAEIQGLSAELKPISEFCMRAINGRYPFASGARADVLPEDFGQLFGGGGLMDDFFQRRLLNLVDTSAVNWTYKPLADGSKPVAAAALAEFQKAARIREVFFRSGGKQPAMKIELRVAEMDPALKELQLDVDGQVQKLVAGGQSISVAWPSQRVAAQIKLSSGAAGAATPILFEGPWALFRLFDRFGIEPSAVPEKFSIPIVVDGKKARVDVIAASVFNPFQLKEVKQFRCPAGL</sequence>
<gene>
    <name evidence="6" type="primary">tssM</name>
    <name evidence="6" type="ORF">LNV07_13190</name>
</gene>
<feature type="domain" description="Type VI secretion system component TssM1 N-terminal" evidence="5">
    <location>
        <begin position="195"/>
        <end position="451"/>
    </location>
</feature>
<dbReference type="RefSeq" id="WP_263571621.1">
    <property type="nucleotide sequence ID" value="NZ_JAJIRN010000005.1"/>
</dbReference>
<evidence type="ECO:0000259" key="4">
    <source>
        <dbReference type="Pfam" id="PF06761"/>
    </source>
</evidence>
<dbReference type="Pfam" id="PF14331">
    <property type="entry name" value="IcmF-related_N"/>
    <property type="match status" value="1"/>
</dbReference>
<dbReference type="InterPro" id="IPR025743">
    <property type="entry name" value="TssM1_N"/>
</dbReference>
<evidence type="ECO:0000313" key="7">
    <source>
        <dbReference type="Proteomes" id="UP001209701"/>
    </source>
</evidence>
<feature type="transmembrane region" description="Helical" evidence="2">
    <location>
        <begin position="48"/>
        <end position="67"/>
    </location>
</feature>
<name>A0ABT2YG58_9BURK</name>
<evidence type="ECO:0000313" key="6">
    <source>
        <dbReference type="EMBL" id="MCV2369037.1"/>
    </source>
</evidence>
<protein>
    <submittedName>
        <fullName evidence="6">Type VI secretion system membrane subunit TssM</fullName>
    </submittedName>
</protein>
<evidence type="ECO:0000256" key="1">
    <source>
        <dbReference type="SAM" id="MobiDB-lite"/>
    </source>
</evidence>
<dbReference type="EMBL" id="JAJIRN010000005">
    <property type="protein sequence ID" value="MCV2369037.1"/>
    <property type="molecule type" value="Genomic_DNA"/>
</dbReference>
<dbReference type="Gene3D" id="3.40.50.300">
    <property type="entry name" value="P-loop containing nucleotide triphosphate hydrolases"/>
    <property type="match status" value="1"/>
</dbReference>
<keyword evidence="2" id="KW-0812">Transmembrane</keyword>
<keyword evidence="7" id="KW-1185">Reference proteome</keyword>
<proteinExistence type="predicted"/>
<keyword evidence="2" id="KW-1133">Transmembrane helix</keyword>
<feature type="region of interest" description="Disordered" evidence="1">
    <location>
        <begin position="894"/>
        <end position="914"/>
    </location>
</feature>
<dbReference type="InterPro" id="IPR053156">
    <property type="entry name" value="T6SS_TssM-like"/>
</dbReference>
<comment type="caution">
    <text evidence="6">The sequence shown here is derived from an EMBL/GenBank/DDBJ whole genome shotgun (WGS) entry which is preliminary data.</text>
</comment>
<dbReference type="PANTHER" id="PTHR36153:SF1">
    <property type="entry name" value="TYPE VI SECRETION SYSTEM COMPONENT TSSM1"/>
    <property type="match status" value="1"/>
</dbReference>
<accession>A0ABT2YG58</accession>
<feature type="domain" description="IcmF-related" evidence="4">
    <location>
        <begin position="505"/>
        <end position="813"/>
    </location>
</feature>
<evidence type="ECO:0000256" key="2">
    <source>
        <dbReference type="SAM" id="Phobius"/>
    </source>
</evidence>
<feature type="transmembrane region" description="Helical" evidence="2">
    <location>
        <begin position="443"/>
        <end position="466"/>
    </location>
</feature>
<dbReference type="InterPro" id="IPR027417">
    <property type="entry name" value="P-loop_NTPase"/>
</dbReference>
<dbReference type="InterPro" id="IPR010623">
    <property type="entry name" value="IcmF_C"/>
</dbReference>
<dbReference type="Pfam" id="PF06761">
    <property type="entry name" value="IcmF-related"/>
    <property type="match status" value="1"/>
</dbReference>
<dbReference type="PANTHER" id="PTHR36153">
    <property type="entry name" value="INNER MEMBRANE PROTEIN-RELATED"/>
    <property type="match status" value="1"/>
</dbReference>
<dbReference type="InterPro" id="IPR009612">
    <property type="entry name" value="IcmF-rel"/>
</dbReference>
<organism evidence="6 7">
    <name type="scientific">Roseateles oligotrophus</name>
    <dbReference type="NCBI Taxonomy" id="1769250"/>
    <lineage>
        <taxon>Bacteria</taxon>
        <taxon>Pseudomonadati</taxon>
        <taxon>Pseudomonadota</taxon>
        <taxon>Betaproteobacteria</taxon>
        <taxon>Burkholderiales</taxon>
        <taxon>Sphaerotilaceae</taxon>
        <taxon>Roseateles</taxon>
    </lineage>
</organism>